<protein>
    <submittedName>
        <fullName evidence="2">Uncharacterized protein</fullName>
    </submittedName>
</protein>
<dbReference type="OrthoDB" id="10452542at2759"/>
<feature type="region of interest" description="Disordered" evidence="1">
    <location>
        <begin position="82"/>
        <end position="388"/>
    </location>
</feature>
<dbReference type="InParanoid" id="D8LEB3"/>
<evidence type="ECO:0000313" key="2">
    <source>
        <dbReference type="EMBL" id="CBN74198.1"/>
    </source>
</evidence>
<feature type="compositionally biased region" description="Gly residues" evidence="1">
    <location>
        <begin position="124"/>
        <end position="154"/>
    </location>
</feature>
<keyword evidence="3" id="KW-1185">Reference proteome</keyword>
<organism evidence="2 3">
    <name type="scientific">Ectocarpus siliculosus</name>
    <name type="common">Brown alga</name>
    <name type="synonym">Conferva siliculosa</name>
    <dbReference type="NCBI Taxonomy" id="2880"/>
    <lineage>
        <taxon>Eukaryota</taxon>
        <taxon>Sar</taxon>
        <taxon>Stramenopiles</taxon>
        <taxon>Ochrophyta</taxon>
        <taxon>PX clade</taxon>
        <taxon>Phaeophyceae</taxon>
        <taxon>Ectocarpales</taxon>
        <taxon>Ectocarpaceae</taxon>
        <taxon>Ectocarpus</taxon>
    </lineage>
</organism>
<feature type="compositionally biased region" description="Gly residues" evidence="1">
    <location>
        <begin position="202"/>
        <end position="216"/>
    </location>
</feature>
<sequence length="388" mass="38451">MTELRRSSRVRQSAKHASTYYIPDEKNSLFSTPGVRPRGWRTADVAAGYFTVKRWMPRDQQHLTAGLHGGLTDPAEIAAAKQSLRANSKASTRFKSRNRMGSGARLSTLRRSSGSVQDNSNFGGAAGGGSSWGAGRGSDAGTGGGGGSAAGSGVSGVDPSPAASPSPPPAAAPAAAPSGDREAPFSGGMLGVDDDSSKVGESGDGSKGAGEGGEGGEGGRGEDDGAGGGRKRPAAAMEPGSEDVGEPPLQSRRISPGEKPSQSQPKGDGGQEETAPSSGVSPSQSTTPDCPPPAREGESEGDDNGKGKGGSSQDVSRSSSLSQAPEQRKEVESAEIVAVGAKQSVGAGGAAGDSATVVGDGDGGRCSAGADTGAKTAVVQQSWGVCDR</sequence>
<feature type="compositionally biased region" description="Polar residues" evidence="1">
    <location>
        <begin position="378"/>
        <end position="388"/>
    </location>
</feature>
<dbReference type="Proteomes" id="UP000002630">
    <property type="component" value="Unassembled WGS sequence"/>
</dbReference>
<feature type="compositionally biased region" description="Basic and acidic residues" evidence="1">
    <location>
        <begin position="295"/>
        <end position="306"/>
    </location>
</feature>
<feature type="compositionally biased region" description="Polar residues" evidence="1">
    <location>
        <begin position="274"/>
        <end position="288"/>
    </location>
</feature>
<name>D8LEB3_ECTSI</name>
<feature type="compositionally biased region" description="Polar residues" evidence="1">
    <location>
        <begin position="109"/>
        <end position="122"/>
    </location>
</feature>
<proteinExistence type="predicted"/>
<accession>D8LEB3</accession>
<evidence type="ECO:0000256" key="1">
    <source>
        <dbReference type="SAM" id="MobiDB-lite"/>
    </source>
</evidence>
<dbReference type="AlphaFoldDB" id="D8LEB3"/>
<feature type="compositionally biased region" description="Pro residues" evidence="1">
    <location>
        <begin position="162"/>
        <end position="171"/>
    </location>
</feature>
<dbReference type="EMBL" id="FN649760">
    <property type="protein sequence ID" value="CBN74198.1"/>
    <property type="molecule type" value="Genomic_DNA"/>
</dbReference>
<gene>
    <name evidence="2" type="ORF">Esi_0013_0122</name>
</gene>
<reference evidence="2 3" key="1">
    <citation type="journal article" date="2010" name="Nature">
        <title>The Ectocarpus genome and the independent evolution of multicellularity in brown algae.</title>
        <authorList>
            <person name="Cock J.M."/>
            <person name="Sterck L."/>
            <person name="Rouze P."/>
            <person name="Scornet D."/>
            <person name="Allen A.E."/>
            <person name="Amoutzias G."/>
            <person name="Anthouard V."/>
            <person name="Artiguenave F."/>
            <person name="Aury J.M."/>
            <person name="Badger J.H."/>
            <person name="Beszteri B."/>
            <person name="Billiau K."/>
            <person name="Bonnet E."/>
            <person name="Bothwell J.H."/>
            <person name="Bowler C."/>
            <person name="Boyen C."/>
            <person name="Brownlee C."/>
            <person name="Carrano C.J."/>
            <person name="Charrier B."/>
            <person name="Cho G.Y."/>
            <person name="Coelho S.M."/>
            <person name="Collen J."/>
            <person name="Corre E."/>
            <person name="Da Silva C."/>
            <person name="Delage L."/>
            <person name="Delaroque N."/>
            <person name="Dittami S.M."/>
            <person name="Doulbeau S."/>
            <person name="Elias M."/>
            <person name="Farnham G."/>
            <person name="Gachon C.M."/>
            <person name="Gschloessl B."/>
            <person name="Heesch S."/>
            <person name="Jabbari K."/>
            <person name="Jubin C."/>
            <person name="Kawai H."/>
            <person name="Kimura K."/>
            <person name="Kloareg B."/>
            <person name="Kupper F.C."/>
            <person name="Lang D."/>
            <person name="Le Bail A."/>
            <person name="Leblanc C."/>
            <person name="Lerouge P."/>
            <person name="Lohr M."/>
            <person name="Lopez P.J."/>
            <person name="Martens C."/>
            <person name="Maumus F."/>
            <person name="Michel G."/>
            <person name="Miranda-Saavedra D."/>
            <person name="Morales J."/>
            <person name="Moreau H."/>
            <person name="Motomura T."/>
            <person name="Nagasato C."/>
            <person name="Napoli C.A."/>
            <person name="Nelson D.R."/>
            <person name="Nyvall-Collen P."/>
            <person name="Peters A.F."/>
            <person name="Pommier C."/>
            <person name="Potin P."/>
            <person name="Poulain J."/>
            <person name="Quesneville H."/>
            <person name="Read B."/>
            <person name="Rensing S.A."/>
            <person name="Ritter A."/>
            <person name="Rousvoal S."/>
            <person name="Samanta M."/>
            <person name="Samson G."/>
            <person name="Schroeder D.C."/>
            <person name="Segurens B."/>
            <person name="Strittmatter M."/>
            <person name="Tonon T."/>
            <person name="Tregear J.W."/>
            <person name="Valentin K."/>
            <person name="von Dassow P."/>
            <person name="Yamagishi T."/>
            <person name="Van de Peer Y."/>
            <person name="Wincker P."/>
        </authorList>
    </citation>
    <scope>NUCLEOTIDE SEQUENCE [LARGE SCALE GENOMIC DNA]</scope>
    <source>
        <strain evidence="3">Ec32 / CCAP1310/4</strain>
    </source>
</reference>
<evidence type="ECO:0000313" key="3">
    <source>
        <dbReference type="Proteomes" id="UP000002630"/>
    </source>
</evidence>
<feature type="compositionally biased region" description="Low complexity" evidence="1">
    <location>
        <begin position="311"/>
        <end position="322"/>
    </location>
</feature>